<accession>A0A1I5IC52</accession>
<sequence>MKQGEIWYIDLNPIRGSEQAGIRPAVILSGNLMNTHLNVIWIAPITTKIKKYKGNPILTPNPDNGLSSDSELLIFHLRSVSKERLIRKLGKITSSELKEALETVEDLIKL</sequence>
<name>A0A1I5IC52_9BACT</name>
<dbReference type="PANTHER" id="PTHR33988:SF2">
    <property type="entry name" value="ENDORIBONUCLEASE MAZF"/>
    <property type="match status" value="1"/>
</dbReference>
<dbReference type="GO" id="GO:0016787">
    <property type="term" value="F:hydrolase activity"/>
    <property type="evidence" value="ECO:0007669"/>
    <property type="project" value="UniProtKB-KW"/>
</dbReference>
<dbReference type="STRING" id="226506.SAMN04488519_108195"/>
<keyword evidence="1" id="KW-0378">Hydrolase</keyword>
<evidence type="ECO:0000313" key="3">
    <source>
        <dbReference type="Proteomes" id="UP000199564"/>
    </source>
</evidence>
<dbReference type="EC" id="3.1.-.-" evidence="1"/>
<organism evidence="2 3">
    <name type="scientific">Algoriphagus ornithinivorans</name>
    <dbReference type="NCBI Taxonomy" id="226506"/>
    <lineage>
        <taxon>Bacteria</taxon>
        <taxon>Pseudomonadati</taxon>
        <taxon>Bacteroidota</taxon>
        <taxon>Cytophagia</taxon>
        <taxon>Cytophagales</taxon>
        <taxon>Cyclobacteriaceae</taxon>
        <taxon>Algoriphagus</taxon>
    </lineage>
</organism>
<dbReference type="PANTHER" id="PTHR33988">
    <property type="entry name" value="ENDORIBONUCLEASE MAZF-RELATED"/>
    <property type="match status" value="1"/>
</dbReference>
<protein>
    <recommendedName>
        <fullName evidence="1">mRNA interferase</fullName>
        <ecNumber evidence="1">3.1.-.-</ecNumber>
    </recommendedName>
</protein>
<keyword evidence="1" id="KW-0255">Endonuclease</keyword>
<proteinExistence type="inferred from homology"/>
<evidence type="ECO:0000313" key="2">
    <source>
        <dbReference type="EMBL" id="SFO57776.1"/>
    </source>
</evidence>
<dbReference type="SUPFAM" id="SSF50118">
    <property type="entry name" value="Cell growth inhibitor/plasmid maintenance toxic component"/>
    <property type="match status" value="1"/>
</dbReference>
<dbReference type="Pfam" id="PF02452">
    <property type="entry name" value="PemK_toxin"/>
    <property type="match status" value="1"/>
</dbReference>
<evidence type="ECO:0000256" key="1">
    <source>
        <dbReference type="PIRNR" id="PIRNR033490"/>
    </source>
</evidence>
<dbReference type="AlphaFoldDB" id="A0A1I5IC52"/>
<keyword evidence="1" id="KW-0540">Nuclease</keyword>
<dbReference type="EMBL" id="FOVW01000008">
    <property type="protein sequence ID" value="SFO57776.1"/>
    <property type="molecule type" value="Genomic_DNA"/>
</dbReference>
<comment type="function">
    <text evidence="1">Toxic component of a type II toxin-antitoxin (TA) system.</text>
</comment>
<keyword evidence="3" id="KW-1185">Reference proteome</keyword>
<dbReference type="InterPro" id="IPR003477">
    <property type="entry name" value="PemK-like"/>
</dbReference>
<dbReference type="InterPro" id="IPR011067">
    <property type="entry name" value="Plasmid_toxin/cell-grow_inhib"/>
</dbReference>
<dbReference type="Proteomes" id="UP000199564">
    <property type="component" value="Unassembled WGS sequence"/>
</dbReference>
<dbReference type="RefSeq" id="WP_091654940.1">
    <property type="nucleotide sequence ID" value="NZ_FOVW01000008.1"/>
</dbReference>
<dbReference type="GO" id="GO:0006402">
    <property type="term" value="P:mRNA catabolic process"/>
    <property type="evidence" value="ECO:0007669"/>
    <property type="project" value="TreeGrafter"/>
</dbReference>
<dbReference type="GO" id="GO:0003677">
    <property type="term" value="F:DNA binding"/>
    <property type="evidence" value="ECO:0007669"/>
    <property type="project" value="InterPro"/>
</dbReference>
<reference evidence="3" key="1">
    <citation type="submission" date="2016-10" db="EMBL/GenBank/DDBJ databases">
        <authorList>
            <person name="Varghese N."/>
            <person name="Submissions S."/>
        </authorList>
    </citation>
    <scope>NUCLEOTIDE SEQUENCE [LARGE SCALE GENOMIC DNA]</scope>
    <source>
        <strain evidence="3">DSM 15282</strain>
    </source>
</reference>
<dbReference type="GO" id="GO:0016075">
    <property type="term" value="P:rRNA catabolic process"/>
    <property type="evidence" value="ECO:0007669"/>
    <property type="project" value="TreeGrafter"/>
</dbReference>
<dbReference type="Gene3D" id="2.30.30.110">
    <property type="match status" value="1"/>
</dbReference>
<comment type="similarity">
    <text evidence="1">Belongs to the PemK/MazF family.</text>
</comment>
<dbReference type="PIRSF" id="PIRSF033490">
    <property type="entry name" value="MazF"/>
    <property type="match status" value="1"/>
</dbReference>
<gene>
    <name evidence="2" type="ORF">SAMN04488519_108195</name>
</gene>
<dbReference type="GO" id="GO:0004521">
    <property type="term" value="F:RNA endonuclease activity"/>
    <property type="evidence" value="ECO:0007669"/>
    <property type="project" value="TreeGrafter"/>
</dbReference>